<dbReference type="Gene3D" id="3.40.50.1820">
    <property type="entry name" value="alpha/beta hydrolase"/>
    <property type="match status" value="1"/>
</dbReference>
<protein>
    <submittedName>
        <fullName evidence="5">Alpha/beta fold hydrolase</fullName>
    </submittedName>
</protein>
<dbReference type="GO" id="GO:0016787">
    <property type="term" value="F:hydrolase activity"/>
    <property type="evidence" value="ECO:0007669"/>
    <property type="project" value="UniProtKB-KW"/>
</dbReference>
<dbReference type="Pfam" id="PF00561">
    <property type="entry name" value="Abhydrolase_1"/>
    <property type="match status" value="1"/>
</dbReference>
<dbReference type="Pfam" id="PF00501">
    <property type="entry name" value="AMP-binding"/>
    <property type="match status" value="1"/>
</dbReference>
<proteinExistence type="inferred from homology"/>
<feature type="domain" description="AB hydrolase-1" evidence="4">
    <location>
        <begin position="66"/>
        <end position="323"/>
    </location>
</feature>
<dbReference type="InterPro" id="IPR000873">
    <property type="entry name" value="AMP-dep_synth/lig_dom"/>
</dbReference>
<dbReference type="SUPFAM" id="SSF53474">
    <property type="entry name" value="alpha/beta-Hydrolases"/>
    <property type="match status" value="1"/>
</dbReference>
<dbReference type="EMBL" id="QYZP01000003">
    <property type="protein sequence ID" value="RJN31227.1"/>
    <property type="molecule type" value="Genomic_DNA"/>
</dbReference>
<evidence type="ECO:0000256" key="1">
    <source>
        <dbReference type="ARBA" id="ARBA00006432"/>
    </source>
</evidence>
<dbReference type="InterPro" id="IPR000073">
    <property type="entry name" value="AB_hydrolase_1"/>
</dbReference>
<keyword evidence="2" id="KW-0436">Ligase</keyword>
<dbReference type="InterPro" id="IPR020845">
    <property type="entry name" value="AMP-binding_CS"/>
</dbReference>
<keyword evidence="5" id="KW-0378">Hydrolase</keyword>
<dbReference type="PANTHER" id="PTHR43201:SF5">
    <property type="entry name" value="MEDIUM-CHAIN ACYL-COA LIGASE ACSF2, MITOCHONDRIAL"/>
    <property type="match status" value="1"/>
</dbReference>
<evidence type="ECO:0000256" key="2">
    <source>
        <dbReference type="ARBA" id="ARBA00022598"/>
    </source>
</evidence>
<dbReference type="PANTHER" id="PTHR43201">
    <property type="entry name" value="ACYL-COA SYNTHETASE"/>
    <property type="match status" value="1"/>
</dbReference>
<comment type="caution">
    <text evidence="5">The sequence shown here is derived from an EMBL/GenBank/DDBJ whole genome shotgun (WGS) entry which is preliminary data.</text>
</comment>
<organism evidence="5 6">
    <name type="scientific">Nesterenkonia natronophila</name>
    <dbReference type="NCBI Taxonomy" id="2174932"/>
    <lineage>
        <taxon>Bacteria</taxon>
        <taxon>Bacillati</taxon>
        <taxon>Actinomycetota</taxon>
        <taxon>Actinomycetes</taxon>
        <taxon>Micrococcales</taxon>
        <taxon>Micrococcaceae</taxon>
        <taxon>Nesterenkonia</taxon>
    </lineage>
</organism>
<reference evidence="5 6" key="1">
    <citation type="submission" date="2018-09" db="EMBL/GenBank/DDBJ databases">
        <title>Nesterenkonia natronophila sp. nov., an alkaliphilic actinobacteriume isolated from a soda lake, and emended description of the genus Nesterenkonia.</title>
        <authorList>
            <person name="Menes R.J."/>
            <person name="Iriarte A."/>
        </authorList>
    </citation>
    <scope>NUCLEOTIDE SEQUENCE [LARGE SCALE GENOMIC DNA]</scope>
    <source>
        <strain evidence="5 6">M8</strain>
    </source>
</reference>
<keyword evidence="6" id="KW-1185">Reference proteome</keyword>
<dbReference type="InterPro" id="IPR029058">
    <property type="entry name" value="AB_hydrolase_fold"/>
</dbReference>
<comment type="similarity">
    <text evidence="1">Belongs to the ATP-dependent AMP-binding enzyme family.</text>
</comment>
<dbReference type="InterPro" id="IPR042099">
    <property type="entry name" value="ANL_N_sf"/>
</dbReference>
<evidence type="ECO:0000259" key="3">
    <source>
        <dbReference type="Pfam" id="PF00501"/>
    </source>
</evidence>
<name>A0A3A4F7I6_9MICC</name>
<dbReference type="AlphaFoldDB" id="A0A3A4F7I6"/>
<dbReference type="OrthoDB" id="812569at2"/>
<evidence type="ECO:0000313" key="5">
    <source>
        <dbReference type="EMBL" id="RJN31227.1"/>
    </source>
</evidence>
<dbReference type="Proteomes" id="UP000266615">
    <property type="component" value="Unassembled WGS sequence"/>
</dbReference>
<dbReference type="Gene3D" id="3.40.50.12780">
    <property type="entry name" value="N-terminal domain of ligase-like"/>
    <property type="match status" value="1"/>
</dbReference>
<sequence>MVRWWRSLPARGARLPAEALRKTPLPGMDPRWSRLVTAESSDGPHTFHVLDTGPLLEDRGLRPTGTILALHGNPTWSYMWRAVLEASVQHAGPLSAWRVIAPDQLDMGFSDRLAHTEPPAPAATSYRRLSQRLADLDGLAAALDLDLDKPVVTLGHDWGGAISLAWAVRNSETVDAVVSLNTAVDHPTAEAVPPALRAAMAPGVLPSATVLTDAFLRVTLSLADGGLPSEVAGAYRAPYVSRWSRGGIGGFVADIPATTQHVSRNVLEEHSAGLREWKKPALLMWGPKDPVFRDRYLHDLLARLPKADLHRFEGAGHLLAEDRDIAKVLFTWLGDTFREGETVTSVSPPAAEEVTALHHQLDQMAASWRRDAPAAVQLTDEHTAQVSWAELKSQVDSLATGFYEQGMRSGDRVSLLVQPGNQLTAILYACLRLGAVAVVADAGLGLKGMTRAVRSAWPDWVIGERPGLLVASALGWPGRRISVDALTPRTARIVSAEASVERLLRRGSSTTLEAVPVPDPEAHAAILFTSGSTGPAKGVVYTHRRLGALVALLRHTFAVNPGASLIAGFAPFALLGPAIGATSVTPDMTVTKPATLTASAVASAAAAGEATMFFGSPAALANVVATSEGLSADQTAALHRIRLVLSAGAPVHPDLLDRVQQLFPEADLHTPYGMTEGLLQTDITRQQIHTAMETEQLGVCVGRAVEGVEFAVAPLDELGEPSESLSEPDADPGVLSEIVVSAAHLKAGYDRLWLTDRKSRRDRHRGLLWHRTGDIGHFDTAGRLWIQGRLQHVMTTPAGPIGPGAVETRVDTLPEILRSAAVGVGPRGTQAVVVIIEPCPGHRLSVGSSPLALPELSRRVREASVDVPVAAVLVVDNLPTDIRHNSKIDRTALAEWSDRVLSGDRVCAP</sequence>
<dbReference type="InterPro" id="IPR045851">
    <property type="entry name" value="AMP-bd_C_sf"/>
</dbReference>
<dbReference type="PROSITE" id="PS00455">
    <property type="entry name" value="AMP_BINDING"/>
    <property type="match status" value="1"/>
</dbReference>
<dbReference type="Gene3D" id="3.30.300.30">
    <property type="match status" value="1"/>
</dbReference>
<dbReference type="SUPFAM" id="SSF56801">
    <property type="entry name" value="Acetyl-CoA synthetase-like"/>
    <property type="match status" value="1"/>
</dbReference>
<evidence type="ECO:0000259" key="4">
    <source>
        <dbReference type="Pfam" id="PF00561"/>
    </source>
</evidence>
<dbReference type="GO" id="GO:0006631">
    <property type="term" value="P:fatty acid metabolic process"/>
    <property type="evidence" value="ECO:0007669"/>
    <property type="project" value="TreeGrafter"/>
</dbReference>
<gene>
    <name evidence="5" type="ORF">D3250_10290</name>
</gene>
<feature type="domain" description="AMP-dependent synthetase/ligase" evidence="3">
    <location>
        <begin position="368"/>
        <end position="749"/>
    </location>
</feature>
<evidence type="ECO:0000313" key="6">
    <source>
        <dbReference type="Proteomes" id="UP000266615"/>
    </source>
</evidence>
<dbReference type="GO" id="GO:0031956">
    <property type="term" value="F:medium-chain fatty acid-CoA ligase activity"/>
    <property type="evidence" value="ECO:0007669"/>
    <property type="project" value="TreeGrafter"/>
</dbReference>
<accession>A0A3A4F7I6</accession>